<accession>A0A6S7A0L3</accession>
<proteinExistence type="predicted"/>
<name>A0A6S7A0L3_9BURK</name>
<evidence type="ECO:0000313" key="1">
    <source>
        <dbReference type="EMBL" id="CAB3706456.1"/>
    </source>
</evidence>
<evidence type="ECO:0000313" key="2">
    <source>
        <dbReference type="Proteomes" id="UP000494111"/>
    </source>
</evidence>
<dbReference type="EMBL" id="CADIJO010000009">
    <property type="protein sequence ID" value="CAB3706456.1"/>
    <property type="molecule type" value="Genomic_DNA"/>
</dbReference>
<sequence length="315" mass="32873">MNISLRVMSPSWFPPARPVPGRYAAARRVAALGVLVLAAGGSLAQAQAVGAAAASTPAMSAAPVAAAAAPGAPFTGYPAFYESLGGNLFPGDGVPLAQACTDTPRRCLWVNAMTVAVRRYSAPQWIAPGELDMDPPKGTPGIGFDGQSLSIGERRWRLAQGTDLAATGPGRAASATESGKGAAAKASRPAIAAIDPENLAQVAVWRRAGWACVELHFNASGRGGRYPQVLVAQGSRLFALPRLFSACAAVREAPGQGFSYPANTYLGAGGEAEPDGLQVDYLLPDGQTRVGQYRLRYLQPDNVYLFEVVPQDRPR</sequence>
<dbReference type="AlphaFoldDB" id="A0A6S7A0L3"/>
<organism evidence="1 2">
    <name type="scientific">Achromobacter deleyi</name>
    <dbReference type="NCBI Taxonomy" id="1353891"/>
    <lineage>
        <taxon>Bacteria</taxon>
        <taxon>Pseudomonadati</taxon>
        <taxon>Pseudomonadota</taxon>
        <taxon>Betaproteobacteria</taxon>
        <taxon>Burkholderiales</taxon>
        <taxon>Alcaligenaceae</taxon>
        <taxon>Achromobacter</taxon>
    </lineage>
</organism>
<protein>
    <submittedName>
        <fullName evidence="1">Uncharacterized protein</fullName>
    </submittedName>
</protein>
<gene>
    <name evidence="1" type="ORF">LMG3458_02956</name>
</gene>
<reference evidence="1 2" key="1">
    <citation type="submission" date="2020-04" db="EMBL/GenBank/DDBJ databases">
        <authorList>
            <person name="De Canck E."/>
        </authorList>
    </citation>
    <scope>NUCLEOTIDE SEQUENCE [LARGE SCALE GENOMIC DNA]</scope>
    <source>
        <strain evidence="1 2">LMG 3458</strain>
    </source>
</reference>
<dbReference type="Proteomes" id="UP000494111">
    <property type="component" value="Unassembled WGS sequence"/>
</dbReference>